<dbReference type="InterPro" id="IPR000182">
    <property type="entry name" value="GNAT_dom"/>
</dbReference>
<dbReference type="EMBL" id="CP091196">
    <property type="protein sequence ID" value="UQS25673.1"/>
    <property type="molecule type" value="Genomic_DNA"/>
</dbReference>
<proteinExistence type="predicted"/>
<dbReference type="Gene3D" id="3.40.630.30">
    <property type="match status" value="1"/>
</dbReference>
<accession>A0ABY4P092</accession>
<keyword evidence="3" id="KW-1185">Reference proteome</keyword>
<evidence type="ECO:0000259" key="1">
    <source>
        <dbReference type="Pfam" id="PF13673"/>
    </source>
</evidence>
<reference evidence="2" key="1">
    <citation type="submission" date="2022-01" db="EMBL/GenBank/DDBJ databases">
        <title>PSI-footprinting approach for the identification of protein synthesis inhibitor producers.</title>
        <authorList>
            <person name="Handel F."/>
            <person name="Kulik A."/>
            <person name="Wex K.W."/>
            <person name="Berscheid A."/>
            <person name="Saur J.S."/>
            <person name="Winkler A."/>
            <person name="Wibberg D."/>
            <person name="Kalinowski J."/>
            <person name="Broetz-Oesterhelt H."/>
            <person name="Mast Y."/>
        </authorList>
    </citation>
    <scope>NUCLEOTIDE SEQUENCE</scope>
    <source>
        <strain evidence="2">KNN 49.3e</strain>
    </source>
</reference>
<sequence>MILLGVVWLFLTWSVPDRGQLIQALLELAAELGLERVTVHSSSRAVAAYRRHGFAASPRLLHAVLVPPAR</sequence>
<feature type="domain" description="N-acetyltransferase" evidence="1">
    <location>
        <begin position="20"/>
        <end position="57"/>
    </location>
</feature>
<dbReference type="Pfam" id="PF13673">
    <property type="entry name" value="Acetyltransf_10"/>
    <property type="match status" value="1"/>
</dbReference>
<dbReference type="RefSeq" id="WP_240323218.1">
    <property type="nucleotide sequence ID" value="NZ_CP091196.1"/>
</dbReference>
<dbReference type="Proteomes" id="UP000830158">
    <property type="component" value="Chromosome"/>
</dbReference>
<name>A0ABY4P092_9PSEU</name>
<dbReference type="InterPro" id="IPR016181">
    <property type="entry name" value="Acyl_CoA_acyltransferase"/>
</dbReference>
<organism evidence="2 3">
    <name type="scientific">Amycolatopsis thermalba</name>
    <dbReference type="NCBI Taxonomy" id="944492"/>
    <lineage>
        <taxon>Bacteria</taxon>
        <taxon>Bacillati</taxon>
        <taxon>Actinomycetota</taxon>
        <taxon>Actinomycetes</taxon>
        <taxon>Pseudonocardiales</taxon>
        <taxon>Pseudonocardiaceae</taxon>
        <taxon>Amycolatopsis</taxon>
    </lineage>
</organism>
<evidence type="ECO:0000313" key="2">
    <source>
        <dbReference type="EMBL" id="UQS25673.1"/>
    </source>
</evidence>
<gene>
    <name evidence="2" type="ORF">L1857_24140</name>
</gene>
<dbReference type="SUPFAM" id="SSF55729">
    <property type="entry name" value="Acyl-CoA N-acyltransferases (Nat)"/>
    <property type="match status" value="1"/>
</dbReference>
<evidence type="ECO:0000313" key="3">
    <source>
        <dbReference type="Proteomes" id="UP000830158"/>
    </source>
</evidence>
<protein>
    <recommendedName>
        <fullName evidence="1">N-acetyltransferase domain-containing protein</fullName>
    </recommendedName>
</protein>